<reference evidence="1" key="1">
    <citation type="journal article" date="2014" name="Int. J. Syst. Evol. Microbiol.">
        <title>Complete genome sequence of Corynebacterium casei LMG S-19264T (=DSM 44701T), isolated from a smear-ripened cheese.</title>
        <authorList>
            <consortium name="US DOE Joint Genome Institute (JGI-PGF)"/>
            <person name="Walter F."/>
            <person name="Albersmeier A."/>
            <person name="Kalinowski J."/>
            <person name="Ruckert C."/>
        </authorList>
    </citation>
    <scope>NUCLEOTIDE SEQUENCE</scope>
    <source>
        <strain evidence="1">JCM 13583</strain>
    </source>
</reference>
<dbReference type="Proteomes" id="UP000632195">
    <property type="component" value="Unassembled WGS sequence"/>
</dbReference>
<accession>A0AA37BQF0</accession>
<name>A0AA37BQF0_9ARCH</name>
<dbReference type="AlphaFoldDB" id="A0AA37BQF0"/>
<keyword evidence="2" id="KW-1185">Reference proteome</keyword>
<sequence length="73" mass="8277">MCVLTSAVRSWILTHNHGEWLKKPTYLQRTHPARFQVKVWGPGAPCAMPCESPLHKQPMESMFRTALQGTVTT</sequence>
<reference evidence="1" key="2">
    <citation type="submission" date="2022-09" db="EMBL/GenBank/DDBJ databases">
        <authorList>
            <person name="Sun Q."/>
            <person name="Ohkuma M."/>
        </authorList>
    </citation>
    <scope>NUCLEOTIDE SEQUENCE</scope>
    <source>
        <strain evidence="1">JCM 13583</strain>
    </source>
</reference>
<protein>
    <submittedName>
        <fullName evidence="1">Uncharacterized protein</fullName>
    </submittedName>
</protein>
<proteinExistence type="predicted"/>
<evidence type="ECO:0000313" key="1">
    <source>
        <dbReference type="EMBL" id="GGM69448.1"/>
    </source>
</evidence>
<gene>
    <name evidence="1" type="ORF">GCM10007108_04410</name>
</gene>
<comment type="caution">
    <text evidence="1">The sequence shown here is derived from an EMBL/GenBank/DDBJ whole genome shotgun (WGS) entry which is preliminary data.</text>
</comment>
<evidence type="ECO:0000313" key="2">
    <source>
        <dbReference type="Proteomes" id="UP000632195"/>
    </source>
</evidence>
<dbReference type="EMBL" id="BMNY01000001">
    <property type="protein sequence ID" value="GGM69448.1"/>
    <property type="molecule type" value="Genomic_DNA"/>
</dbReference>
<organism evidence="1 2">
    <name type="scientific">Thermogymnomonas acidicola</name>
    <dbReference type="NCBI Taxonomy" id="399579"/>
    <lineage>
        <taxon>Archaea</taxon>
        <taxon>Methanobacteriati</taxon>
        <taxon>Thermoplasmatota</taxon>
        <taxon>Thermoplasmata</taxon>
        <taxon>Thermoplasmatales</taxon>
        <taxon>Thermogymnomonas</taxon>
    </lineage>
</organism>